<proteinExistence type="predicted"/>
<organism evidence="3 4">
    <name type="scientific">Desulfosporosinus hippei DSM 8344</name>
    <dbReference type="NCBI Taxonomy" id="1121419"/>
    <lineage>
        <taxon>Bacteria</taxon>
        <taxon>Bacillati</taxon>
        <taxon>Bacillota</taxon>
        <taxon>Clostridia</taxon>
        <taxon>Eubacteriales</taxon>
        <taxon>Desulfitobacteriaceae</taxon>
        <taxon>Desulfosporosinus</taxon>
    </lineage>
</organism>
<keyword evidence="4" id="KW-1185">Reference proteome</keyword>
<accession>A0A1G7UIC6</accession>
<dbReference type="EMBL" id="FNCP01000003">
    <property type="protein sequence ID" value="SDG47263.1"/>
    <property type="molecule type" value="Genomic_DNA"/>
</dbReference>
<protein>
    <recommendedName>
        <fullName evidence="2">Large polyvalent protein associated domain-containing protein</fullName>
    </recommendedName>
</protein>
<dbReference type="STRING" id="1121419.SAMN05443529_103153"/>
<dbReference type="RefSeq" id="WP_092330294.1">
    <property type="nucleotide sequence ID" value="NZ_FNCP01000003.1"/>
</dbReference>
<evidence type="ECO:0000313" key="3">
    <source>
        <dbReference type="EMBL" id="SDG47263.1"/>
    </source>
</evidence>
<evidence type="ECO:0000256" key="1">
    <source>
        <dbReference type="SAM" id="MobiDB-lite"/>
    </source>
</evidence>
<gene>
    <name evidence="3" type="ORF">SAMN05443529_103153</name>
</gene>
<dbReference type="Proteomes" id="UP000198656">
    <property type="component" value="Unassembled WGS sequence"/>
</dbReference>
<name>A0A1G7UIC6_9FIRM</name>
<dbReference type="OrthoDB" id="9803716at2"/>
<feature type="region of interest" description="Disordered" evidence="1">
    <location>
        <begin position="1"/>
        <end position="28"/>
    </location>
</feature>
<sequence>MARSLDEIFGNQQNKPRTLDQIFAPPSPDPLEATRTPLAMQMRPAHSNTIETAKPSLKSAFIGGTLNSNIGKALTPVAEKIAGRKVDLSTLPQPETLGQKAVSMGSNLVTDLPLWIAGDALLAKPLGALAKTAPVSKAIGALPKALIPALGTGVRAGATYGGVVAPTETALEGDGLQGLIEREKQVPLMALGGTALHGAGQLVGKGVREGIDLARINKLTKSIDLPKVNPLEEVQNAYKVPSLRDARANQLNKTFADTSNNMRRTGSTLPKQGLNPSEMAQQKQLNAQAAFGEPRDLKKYNSTTSEQRAFQELQDGIAEAQNYVRHTDVLAPYPPGTTVEAAYADVKANTGVDLPKLIGNWERAQAKRTSLNPQELKMGKAAGVIPPLKPRDVPKPVQNNLEGPLPKINPPNPQPLTWTNKEGIPSAGPLPIQSITEDTLRRLPRSQPKTPTVSSETTDIDIPIVNGRVDVANVIERPRVMNATIERPSTSNPSLSLPRVGETMAPGNADTFRTKVDRSPAKSKPFSETLSRVRTQFVDDLAPLENLEKNITGKVASAEDSLYKQGRLFRGSPERADELIKSRLAPVIKGVEKSGKTSKDLGDYALAVHARDVNAKGINSGFTDAEINATIQKYGTPEMEAARKELMKISNESLDSLAESGLISRELVTALREKHPNYMPLFRLFDDDKVEFAAGVSKTLANVTAPLNRLVGSDRKVIDPIESMVKNIYRSISAVDRNKVASQLSKLADKDTNGAFIRRLAEGEERGRLNTVYAMEGGKKVQYEVQPDVYKALLNLDRESSNMLIKLLQKPAGLLRSGATLTPEFSLRNPIRDIPAAFSVSKSGFNPITDIPRALFDIIRTKQGKETLYNQFLKDNAGYGNIISMDRKVHQEVLKDILSKPQGNKFVNVINPKSWISVLRAITDVSESATKLGEYRAALRSGASRPEAAYRARDIMDFGRAGSSIRESNKIIAFLNASIQGKSKLYRAIKEDPIGVTTRAFVSITLPTIGAYMAQRYLSNDEQKKTISDAPSWLTSTFWLVPIPGTSQVARIPKPFDLAPIFANLPERALRYLETNDPEAFEGFGKETLTSFSIPTMITALTPFLEGMANYSFFKQGPIIPQRESDLNFPDQYDIRTTGTAKLFAKGVNELTGGQGALKNFGSPRIMDNTIRGLTAGLGSYATSAIDFIAETSGLVEKKQRPARNISDLPLLRAFLAPEYSSGKSMDKLYNEKDQLLRARGSAKIESSKAAFPQEKRLKKLNTVSDEISKITKEIRKIENDTLMNPLSKRERINSLTDKRNELAKRVMAK</sequence>
<dbReference type="Pfam" id="PF18857">
    <property type="entry name" value="LPD38"/>
    <property type="match status" value="1"/>
</dbReference>
<evidence type="ECO:0000259" key="2">
    <source>
        <dbReference type="Pfam" id="PF18857"/>
    </source>
</evidence>
<feature type="region of interest" description="Disordered" evidence="1">
    <location>
        <begin position="486"/>
        <end position="528"/>
    </location>
</feature>
<feature type="domain" description="Large polyvalent protein associated" evidence="2">
    <location>
        <begin position="1030"/>
        <end position="1211"/>
    </location>
</feature>
<reference evidence="4" key="1">
    <citation type="submission" date="2016-10" db="EMBL/GenBank/DDBJ databases">
        <authorList>
            <person name="Varghese N."/>
            <person name="Submissions S."/>
        </authorList>
    </citation>
    <scope>NUCLEOTIDE SEQUENCE [LARGE SCALE GENOMIC DNA]</scope>
    <source>
        <strain evidence="4">DSM 8344</strain>
    </source>
</reference>
<evidence type="ECO:0000313" key="4">
    <source>
        <dbReference type="Proteomes" id="UP000198656"/>
    </source>
</evidence>
<dbReference type="InterPro" id="IPR040561">
    <property type="entry name" value="LPD38"/>
</dbReference>